<evidence type="ECO:0000313" key="1">
    <source>
        <dbReference type="EMBL" id="MBO8476730.1"/>
    </source>
</evidence>
<dbReference type="Proteomes" id="UP000823598">
    <property type="component" value="Unassembled WGS sequence"/>
</dbReference>
<evidence type="ECO:0000313" key="2">
    <source>
        <dbReference type="Proteomes" id="UP000823598"/>
    </source>
</evidence>
<dbReference type="AlphaFoldDB" id="A0A9D9IQY0"/>
<dbReference type="EMBL" id="JADIMC010000080">
    <property type="protein sequence ID" value="MBO8476730.1"/>
    <property type="molecule type" value="Genomic_DNA"/>
</dbReference>
<name>A0A9D9IQY0_9BACT</name>
<sequence>MKGRYVFTKSEINELRELIRQRVKADRSKQKGIRDKMRAIGFYGRDDFGIVNMTVEKFDKLIAEEQIIVKD</sequence>
<reference evidence="1" key="1">
    <citation type="submission" date="2020-10" db="EMBL/GenBank/DDBJ databases">
        <authorList>
            <person name="Gilroy R."/>
        </authorList>
    </citation>
    <scope>NUCLEOTIDE SEQUENCE</scope>
    <source>
        <strain evidence="1">6919</strain>
    </source>
</reference>
<organism evidence="1 2">
    <name type="scientific">Candidatus Limisoma faecipullorum</name>
    <dbReference type="NCBI Taxonomy" id="2840854"/>
    <lineage>
        <taxon>Bacteria</taxon>
        <taxon>Pseudomonadati</taxon>
        <taxon>Bacteroidota</taxon>
        <taxon>Bacteroidia</taxon>
        <taxon>Bacteroidales</taxon>
        <taxon>Candidatus Limisoma</taxon>
    </lineage>
</organism>
<proteinExistence type="predicted"/>
<comment type="caution">
    <text evidence="1">The sequence shown here is derived from an EMBL/GenBank/DDBJ whole genome shotgun (WGS) entry which is preliminary data.</text>
</comment>
<gene>
    <name evidence="1" type="ORF">IAB88_07030</name>
</gene>
<protein>
    <submittedName>
        <fullName evidence="1">Uncharacterized protein</fullName>
    </submittedName>
</protein>
<reference evidence="1" key="2">
    <citation type="journal article" date="2021" name="PeerJ">
        <title>Extensive microbial diversity within the chicken gut microbiome revealed by metagenomics and culture.</title>
        <authorList>
            <person name="Gilroy R."/>
            <person name="Ravi A."/>
            <person name="Getino M."/>
            <person name="Pursley I."/>
            <person name="Horton D.L."/>
            <person name="Alikhan N.F."/>
            <person name="Baker D."/>
            <person name="Gharbi K."/>
            <person name="Hall N."/>
            <person name="Watson M."/>
            <person name="Adriaenssens E.M."/>
            <person name="Foster-Nyarko E."/>
            <person name="Jarju S."/>
            <person name="Secka A."/>
            <person name="Antonio M."/>
            <person name="Oren A."/>
            <person name="Chaudhuri R.R."/>
            <person name="La Ragione R."/>
            <person name="Hildebrand F."/>
            <person name="Pallen M.J."/>
        </authorList>
    </citation>
    <scope>NUCLEOTIDE SEQUENCE</scope>
    <source>
        <strain evidence="1">6919</strain>
    </source>
</reference>
<accession>A0A9D9IQY0</accession>